<name>A0A0F9F3K3_9ZZZZ</name>
<dbReference type="AlphaFoldDB" id="A0A0F9F3K3"/>
<gene>
    <name evidence="2" type="ORF">LCGC14_2000720</name>
</gene>
<organism evidence="2">
    <name type="scientific">marine sediment metagenome</name>
    <dbReference type="NCBI Taxonomy" id="412755"/>
    <lineage>
        <taxon>unclassified sequences</taxon>
        <taxon>metagenomes</taxon>
        <taxon>ecological metagenomes</taxon>
    </lineage>
</organism>
<evidence type="ECO:0000313" key="2">
    <source>
        <dbReference type="EMBL" id="KKL80843.1"/>
    </source>
</evidence>
<dbReference type="EMBL" id="LAZR01022735">
    <property type="protein sequence ID" value="KKL80843.1"/>
    <property type="molecule type" value="Genomic_DNA"/>
</dbReference>
<feature type="compositionally biased region" description="Basic and acidic residues" evidence="1">
    <location>
        <begin position="338"/>
        <end position="355"/>
    </location>
</feature>
<sequence>LTLREAYRELGVESSEVSKWVQATETRQLLREVMLLTEAKARIDADGKASLIFLKPGFNLSKERYYPVETLKRDYRIFEGVKMFADHPTKADDEARPERSIKDWVATLKNVSVDDDGQLLGDAVIVAPWMKETLANLRDKDLLSEMGVSINAVGRASEAKIDGFKTAFIEQLVMARSVDFVTESGAGGEISLYEAGSPEFDVDLVGVETLRERRPDLVEVLERDVRAEAKQSRRLNVDDQERIKELTEQLATRTTELGEANGKLDEADKATAKATAQASIKEAVDKAELPDAAKTHLLASFSEAVDTEGLEVAIQTEKDYVTAIREGGRVKGMGPSGESKEDAEKALRESFKRMNPEWSDEEVDTAVRGR</sequence>
<reference evidence="2" key="1">
    <citation type="journal article" date="2015" name="Nature">
        <title>Complex archaea that bridge the gap between prokaryotes and eukaryotes.</title>
        <authorList>
            <person name="Spang A."/>
            <person name="Saw J.H."/>
            <person name="Jorgensen S.L."/>
            <person name="Zaremba-Niedzwiedzka K."/>
            <person name="Martijn J."/>
            <person name="Lind A.E."/>
            <person name="van Eijk R."/>
            <person name="Schleper C."/>
            <person name="Guy L."/>
            <person name="Ettema T.J."/>
        </authorList>
    </citation>
    <scope>NUCLEOTIDE SEQUENCE</scope>
</reference>
<proteinExistence type="predicted"/>
<evidence type="ECO:0000256" key="1">
    <source>
        <dbReference type="SAM" id="MobiDB-lite"/>
    </source>
</evidence>
<feature type="region of interest" description="Disordered" evidence="1">
    <location>
        <begin position="328"/>
        <end position="370"/>
    </location>
</feature>
<comment type="caution">
    <text evidence="2">The sequence shown here is derived from an EMBL/GenBank/DDBJ whole genome shotgun (WGS) entry which is preliminary data.</text>
</comment>
<feature type="non-terminal residue" evidence="2">
    <location>
        <position position="1"/>
    </location>
</feature>
<protein>
    <submittedName>
        <fullName evidence="2">Uncharacterized protein</fullName>
    </submittedName>
</protein>
<accession>A0A0F9F3K3</accession>